<comment type="caution">
    <text evidence="7">The sequence shown here is derived from an EMBL/GenBank/DDBJ whole genome shotgun (WGS) entry which is preliminary data.</text>
</comment>
<evidence type="ECO:0000313" key="8">
    <source>
        <dbReference type="Proteomes" id="UP000709351"/>
    </source>
</evidence>
<evidence type="ECO:0000259" key="6">
    <source>
        <dbReference type="PROSITE" id="PS51186"/>
    </source>
</evidence>
<dbReference type="NCBIfam" id="TIGR01575">
    <property type="entry name" value="rimI"/>
    <property type="match status" value="1"/>
</dbReference>
<keyword evidence="2 5" id="KW-0963">Cytoplasm</keyword>
<comment type="similarity">
    <text evidence="1 5">Belongs to the acetyltransferase family. RimI subfamily.</text>
</comment>
<evidence type="ECO:0000256" key="4">
    <source>
        <dbReference type="ARBA" id="ARBA00023315"/>
    </source>
</evidence>
<sequence length="146" mass="17171">MFFREMEETDLSEILLLDREIFRSMAYSERDFRYAISGKYDRAILLVEEEQIIAYGILRLLGTEGELESIAVRKEYRGKGYGRLLLSEFLRLAKLAGTEKLFLEVREGNQAGIQLYESAGFRTFSRRKAYYREPVEDALLMERIME</sequence>
<feature type="domain" description="N-acetyltransferase" evidence="6">
    <location>
        <begin position="1"/>
        <end position="146"/>
    </location>
</feature>
<keyword evidence="7" id="KW-0687">Ribonucleoprotein</keyword>
<dbReference type="AlphaFoldDB" id="A0A930DSG3"/>
<dbReference type="InterPro" id="IPR006464">
    <property type="entry name" value="AcTrfase_RimI/Ard1"/>
</dbReference>
<dbReference type="GO" id="GO:0008999">
    <property type="term" value="F:protein-N-terminal-alanine acetyltransferase activity"/>
    <property type="evidence" value="ECO:0007669"/>
    <property type="project" value="UniProtKB-EC"/>
</dbReference>
<dbReference type="Proteomes" id="UP000709351">
    <property type="component" value="Unassembled WGS sequence"/>
</dbReference>
<dbReference type="PROSITE" id="PS51186">
    <property type="entry name" value="GNAT"/>
    <property type="match status" value="1"/>
</dbReference>
<dbReference type="InterPro" id="IPR016181">
    <property type="entry name" value="Acyl_CoA_acyltransferase"/>
</dbReference>
<dbReference type="GO" id="GO:0005737">
    <property type="term" value="C:cytoplasm"/>
    <property type="evidence" value="ECO:0007669"/>
    <property type="project" value="UniProtKB-SubCell"/>
</dbReference>
<keyword evidence="7" id="KW-0689">Ribosomal protein</keyword>
<comment type="subcellular location">
    <subcellularLocation>
        <location evidence="5">Cytoplasm</location>
    </subcellularLocation>
</comment>
<keyword evidence="4" id="KW-0012">Acyltransferase</keyword>
<dbReference type="InterPro" id="IPR000182">
    <property type="entry name" value="GNAT_dom"/>
</dbReference>
<reference evidence="7" key="1">
    <citation type="submission" date="2020-04" db="EMBL/GenBank/DDBJ databases">
        <title>Deep metagenomics examines the oral microbiome during advanced dental caries in children, revealing novel taxa and co-occurrences with host molecules.</title>
        <authorList>
            <person name="Baker J.L."/>
            <person name="Morton J.T."/>
            <person name="Dinis M."/>
            <person name="Alvarez R."/>
            <person name="Tran N.C."/>
            <person name="Knight R."/>
            <person name="Edlund A."/>
        </authorList>
    </citation>
    <scope>NUCLEOTIDE SEQUENCE</scope>
    <source>
        <strain evidence="7">JCVI_24_bin.2</strain>
    </source>
</reference>
<dbReference type="SUPFAM" id="SSF55729">
    <property type="entry name" value="Acyl-CoA N-acyltransferases (Nat)"/>
    <property type="match status" value="1"/>
</dbReference>
<proteinExistence type="inferred from homology"/>
<dbReference type="EC" id="2.3.1.266" evidence="5"/>
<evidence type="ECO:0000256" key="2">
    <source>
        <dbReference type="ARBA" id="ARBA00022490"/>
    </source>
</evidence>
<organism evidence="7 8">
    <name type="scientific">Oribacterium parvum</name>
    <dbReference type="NCBI Taxonomy" id="1501329"/>
    <lineage>
        <taxon>Bacteria</taxon>
        <taxon>Bacillati</taxon>
        <taxon>Bacillota</taxon>
        <taxon>Clostridia</taxon>
        <taxon>Lachnospirales</taxon>
        <taxon>Lachnospiraceae</taxon>
        <taxon>Oribacterium</taxon>
    </lineage>
</organism>
<gene>
    <name evidence="7" type="primary">rimI</name>
    <name evidence="7" type="ORF">HXM93_05685</name>
</gene>
<dbReference type="CDD" id="cd04301">
    <property type="entry name" value="NAT_SF"/>
    <property type="match status" value="1"/>
</dbReference>
<dbReference type="InterPro" id="IPR050680">
    <property type="entry name" value="YpeA/RimI_acetyltransf"/>
</dbReference>
<dbReference type="PANTHER" id="PTHR43420:SF44">
    <property type="entry name" value="ACETYLTRANSFERASE YPEA"/>
    <property type="match status" value="1"/>
</dbReference>
<evidence type="ECO:0000256" key="5">
    <source>
        <dbReference type="RuleBase" id="RU363094"/>
    </source>
</evidence>
<accession>A0A930DSG3</accession>
<dbReference type="EMBL" id="JABZRD010000331">
    <property type="protein sequence ID" value="MBF1284008.1"/>
    <property type="molecule type" value="Genomic_DNA"/>
</dbReference>
<evidence type="ECO:0000256" key="1">
    <source>
        <dbReference type="ARBA" id="ARBA00005395"/>
    </source>
</evidence>
<protein>
    <recommendedName>
        <fullName evidence="5">[Ribosomal protein bS18]-alanine N-acetyltransferase</fullName>
        <ecNumber evidence="5">2.3.1.266</ecNumber>
    </recommendedName>
</protein>
<dbReference type="Pfam" id="PF00583">
    <property type="entry name" value="Acetyltransf_1"/>
    <property type="match status" value="1"/>
</dbReference>
<evidence type="ECO:0000313" key="7">
    <source>
        <dbReference type="EMBL" id="MBF1284008.1"/>
    </source>
</evidence>
<dbReference type="GO" id="GO:0005840">
    <property type="term" value="C:ribosome"/>
    <property type="evidence" value="ECO:0007669"/>
    <property type="project" value="UniProtKB-KW"/>
</dbReference>
<name>A0A930DSG3_9FIRM</name>
<evidence type="ECO:0000256" key="3">
    <source>
        <dbReference type="ARBA" id="ARBA00022679"/>
    </source>
</evidence>
<dbReference type="PANTHER" id="PTHR43420">
    <property type="entry name" value="ACETYLTRANSFERASE"/>
    <property type="match status" value="1"/>
</dbReference>
<keyword evidence="3" id="KW-0808">Transferase</keyword>
<comment type="function">
    <text evidence="5">Acetylates the N-terminal alanine of ribosomal protein bS18.</text>
</comment>
<dbReference type="Gene3D" id="3.40.630.30">
    <property type="match status" value="1"/>
</dbReference>
<comment type="catalytic activity">
    <reaction evidence="5">
        <text>N-terminal L-alanyl-[ribosomal protein bS18] + acetyl-CoA = N-terminal N(alpha)-acetyl-L-alanyl-[ribosomal protein bS18] + CoA + H(+)</text>
        <dbReference type="Rhea" id="RHEA:43756"/>
        <dbReference type="Rhea" id="RHEA-COMP:10676"/>
        <dbReference type="Rhea" id="RHEA-COMP:10677"/>
        <dbReference type="ChEBI" id="CHEBI:15378"/>
        <dbReference type="ChEBI" id="CHEBI:57287"/>
        <dbReference type="ChEBI" id="CHEBI:57288"/>
        <dbReference type="ChEBI" id="CHEBI:64718"/>
        <dbReference type="ChEBI" id="CHEBI:83683"/>
        <dbReference type="EC" id="2.3.1.266"/>
    </reaction>
</comment>